<reference evidence="2 3" key="1">
    <citation type="journal article" date="2024" name="Science">
        <title>Giant polyketide synthase enzymes in the biosynthesis of giant marine polyether toxins.</title>
        <authorList>
            <person name="Fallon T.R."/>
            <person name="Shende V.V."/>
            <person name="Wierzbicki I.H."/>
            <person name="Pendleton A.L."/>
            <person name="Watervoot N.F."/>
            <person name="Auber R.P."/>
            <person name="Gonzalez D.J."/>
            <person name="Wisecaver J.H."/>
            <person name="Moore B.S."/>
        </authorList>
    </citation>
    <scope>NUCLEOTIDE SEQUENCE [LARGE SCALE GENOMIC DNA]</scope>
    <source>
        <strain evidence="2 3">12B1</strain>
    </source>
</reference>
<evidence type="ECO:0008006" key="4">
    <source>
        <dbReference type="Google" id="ProtNLM"/>
    </source>
</evidence>
<proteinExistence type="predicted"/>
<gene>
    <name evidence="2" type="ORF">AB1Y20_002841</name>
</gene>
<dbReference type="EMBL" id="JBGBPQ010000010">
    <property type="protein sequence ID" value="KAL1518552.1"/>
    <property type="molecule type" value="Genomic_DNA"/>
</dbReference>
<comment type="caution">
    <text evidence="2">The sequence shown here is derived from an EMBL/GenBank/DDBJ whole genome shotgun (WGS) entry which is preliminary data.</text>
</comment>
<dbReference type="Gene3D" id="3.40.50.10140">
    <property type="entry name" value="Toll/interleukin-1 receptor homology (TIR) domain"/>
    <property type="match status" value="1"/>
</dbReference>
<evidence type="ECO:0000313" key="2">
    <source>
        <dbReference type="EMBL" id="KAL1518552.1"/>
    </source>
</evidence>
<keyword evidence="3" id="KW-1185">Reference proteome</keyword>
<accession>A0AB34JBJ5</accession>
<name>A0AB34JBJ5_PRYPA</name>
<protein>
    <recommendedName>
        <fullName evidence="4">TIR domain-containing protein</fullName>
    </recommendedName>
</protein>
<dbReference type="AlphaFoldDB" id="A0AB34JBJ5"/>
<sequence length="757" mass="82139">MPQTAPSSADTELQAKVSDALSALDPVLTLHEQLKAAAELLKATAGGAVGPSMPTWCMTYEPWVLRGNYCCYLSHYKKEADTEARLVQIKLERYMGQPVFNDSDSLKDLGQLREHVRSSDVLVMFLTTNYLTRPWCLIEILTAIEARLPIVALNVRGAHPYDYAEAHAFLERLEHTLPVANPGAIETLVAQGVDPTEAAFQMTSVLPGIIATELSVAASRHVLGAQLLDLREAMRTATPLDVPGSREAWLKRRAHKYHESPSAVPQPPAGRALPPQARRAASEVSETSGSMARFAVGYSSSTDAKTAVTQAYRMLVTKLSNLSPHVILLIHSDKFNSDDVVGYLRALVHPTTAYFGGSSRFGVMVDGKWCTTDGYFFALQGIYDPGGTYATFSTSLPTMEVGPDPPDFLDLPPSWTQAVTDNVKTACDQCLARGHRDPRSWEDGKPAAPRFLWFFCASGIMAATVLKSVHSAIGTEVPTCGGGLMSVLHSPDENSVHTHFTGCAGAMCWPSAEVVSAFCNGVYHIDGCEGVVTKRKGRTGIAEIDGKPALQALQSWNNMYNDENLKEHLEAHPHFEHASKGIVDAFTPADWWFKKGAPSLNGEYLTTGLRQTLRDGTEWYNVHAPKLIDTKDGSISLFFEPPLNSTLCLLGGKSDEARMQTARACHELLQASGLRHPQASFSMVCATYFFLAGNEGMEKMALQLSEAIGWIPSLVIIGGPEFGNTDRGPVTGGYSTSSIIFGTEKDSTASSAILHLT</sequence>
<feature type="region of interest" description="Disordered" evidence="1">
    <location>
        <begin position="257"/>
        <end position="284"/>
    </location>
</feature>
<dbReference type="SUPFAM" id="SSF52200">
    <property type="entry name" value="Toll/Interleukin receptor TIR domain"/>
    <property type="match status" value="1"/>
</dbReference>
<evidence type="ECO:0000313" key="3">
    <source>
        <dbReference type="Proteomes" id="UP001515480"/>
    </source>
</evidence>
<evidence type="ECO:0000256" key="1">
    <source>
        <dbReference type="SAM" id="MobiDB-lite"/>
    </source>
</evidence>
<dbReference type="InterPro" id="IPR035897">
    <property type="entry name" value="Toll_tir_struct_dom_sf"/>
</dbReference>
<dbReference type="Proteomes" id="UP001515480">
    <property type="component" value="Unassembled WGS sequence"/>
</dbReference>
<organism evidence="2 3">
    <name type="scientific">Prymnesium parvum</name>
    <name type="common">Toxic golden alga</name>
    <dbReference type="NCBI Taxonomy" id="97485"/>
    <lineage>
        <taxon>Eukaryota</taxon>
        <taxon>Haptista</taxon>
        <taxon>Haptophyta</taxon>
        <taxon>Prymnesiophyceae</taxon>
        <taxon>Prymnesiales</taxon>
        <taxon>Prymnesiaceae</taxon>
        <taxon>Prymnesium</taxon>
    </lineage>
</organism>